<reference evidence="11" key="1">
    <citation type="submission" date="2025-08" db="UniProtKB">
        <authorList>
            <consortium name="Ensembl"/>
        </authorList>
    </citation>
    <scope>IDENTIFICATION</scope>
</reference>
<keyword evidence="4 9" id="KW-0929">Antimicrobial</keyword>
<evidence type="ECO:0000256" key="1">
    <source>
        <dbReference type="ARBA" id="ARBA00004613"/>
    </source>
</evidence>
<dbReference type="GeneTree" id="ENSGT00980000201228"/>
<accession>A0A8C3WJ80</accession>
<dbReference type="InterPro" id="IPR050544">
    <property type="entry name" value="Beta-defensin"/>
</dbReference>
<dbReference type="GO" id="GO:0042742">
    <property type="term" value="P:defense response to bacterium"/>
    <property type="evidence" value="ECO:0007669"/>
    <property type="project" value="UniProtKB-UniRule"/>
</dbReference>
<sequence length="98" mass="10963">QPPYEMCKSTFVFLMELTSAPTYGGGKKCWHSTGNCRKNCNAGEVIKAVCTNHQSCCIPRRRMSTTKDAVTSRTTTYGLRENYTDVIVTVESATTNWK</sequence>
<evidence type="ECO:0000259" key="10">
    <source>
        <dbReference type="Pfam" id="PF13841"/>
    </source>
</evidence>
<dbReference type="InterPro" id="IPR025933">
    <property type="entry name" value="Beta_defensin_dom"/>
</dbReference>
<feature type="domain" description="Beta-defensin" evidence="10">
    <location>
        <begin position="28"/>
        <end position="57"/>
    </location>
</feature>
<evidence type="ECO:0000256" key="9">
    <source>
        <dbReference type="RuleBase" id="RU231113"/>
    </source>
</evidence>
<name>A0A8C3WJ80_9CETA</name>
<dbReference type="Proteomes" id="UP000694540">
    <property type="component" value="Unplaced"/>
</dbReference>
<dbReference type="Ensembl" id="ENSCWAT00000015705.1">
    <property type="protein sequence ID" value="ENSCWAP00000014475.1"/>
    <property type="gene ID" value="ENSCWAG00000011209.1"/>
</dbReference>
<comment type="function">
    <text evidence="9">Has antibacterial activity.</text>
</comment>
<evidence type="ECO:0000256" key="3">
    <source>
        <dbReference type="ARBA" id="ARBA00022525"/>
    </source>
</evidence>
<evidence type="ECO:0000313" key="11">
    <source>
        <dbReference type="Ensembl" id="ENSCWAP00000014475.1"/>
    </source>
</evidence>
<organism evidence="11 12">
    <name type="scientific">Catagonus wagneri</name>
    <name type="common">Chacoan peccary</name>
    <dbReference type="NCBI Taxonomy" id="51154"/>
    <lineage>
        <taxon>Eukaryota</taxon>
        <taxon>Metazoa</taxon>
        <taxon>Chordata</taxon>
        <taxon>Craniata</taxon>
        <taxon>Vertebrata</taxon>
        <taxon>Euteleostomi</taxon>
        <taxon>Mammalia</taxon>
        <taxon>Eutheria</taxon>
        <taxon>Laurasiatheria</taxon>
        <taxon>Artiodactyla</taxon>
        <taxon>Suina</taxon>
        <taxon>Tayassuidae</taxon>
        <taxon>Catagonus</taxon>
    </lineage>
</organism>
<proteinExistence type="inferred from homology"/>
<keyword evidence="7 9" id="KW-0044">Antibiotic</keyword>
<comment type="subcellular location">
    <subcellularLocation>
        <location evidence="1 9">Secreted</location>
    </subcellularLocation>
</comment>
<keyword evidence="12" id="KW-1185">Reference proteome</keyword>
<keyword evidence="5" id="KW-0732">Signal</keyword>
<dbReference type="Pfam" id="PF13841">
    <property type="entry name" value="Defensin_beta_2"/>
    <property type="match status" value="1"/>
</dbReference>
<protein>
    <recommendedName>
        <fullName evidence="9">Beta-defensin</fullName>
    </recommendedName>
</protein>
<dbReference type="Gene3D" id="3.10.360.10">
    <property type="entry name" value="Antimicrobial Peptide, Beta-defensin 2, Chain A"/>
    <property type="match status" value="1"/>
</dbReference>
<evidence type="ECO:0000256" key="8">
    <source>
        <dbReference type="ARBA" id="ARBA00023157"/>
    </source>
</evidence>
<keyword evidence="8" id="KW-1015">Disulfide bond</keyword>
<evidence type="ECO:0000256" key="5">
    <source>
        <dbReference type="ARBA" id="ARBA00022729"/>
    </source>
</evidence>
<evidence type="ECO:0000313" key="12">
    <source>
        <dbReference type="Proteomes" id="UP000694540"/>
    </source>
</evidence>
<evidence type="ECO:0000256" key="2">
    <source>
        <dbReference type="ARBA" id="ARBA00007371"/>
    </source>
</evidence>
<dbReference type="PANTHER" id="PTHR15001">
    <property type="entry name" value="BETA-DEFENSIN 123-RELATED"/>
    <property type="match status" value="1"/>
</dbReference>
<dbReference type="GO" id="GO:0045087">
    <property type="term" value="P:innate immune response"/>
    <property type="evidence" value="ECO:0007669"/>
    <property type="project" value="InterPro"/>
</dbReference>
<dbReference type="PANTHER" id="PTHR15001:SF7">
    <property type="entry name" value="DEFENSIN BETA 118"/>
    <property type="match status" value="1"/>
</dbReference>
<evidence type="ECO:0000256" key="6">
    <source>
        <dbReference type="ARBA" id="ARBA00022940"/>
    </source>
</evidence>
<comment type="similarity">
    <text evidence="2 9">Belongs to the beta-defensin family.</text>
</comment>
<keyword evidence="6 9" id="KW-0211">Defensin</keyword>
<reference evidence="11" key="2">
    <citation type="submission" date="2025-09" db="UniProtKB">
        <authorList>
            <consortium name="Ensembl"/>
        </authorList>
    </citation>
    <scope>IDENTIFICATION</scope>
</reference>
<dbReference type="AlphaFoldDB" id="A0A8C3WJ80"/>
<keyword evidence="3 9" id="KW-0964">Secreted</keyword>
<dbReference type="GO" id="GO:0005576">
    <property type="term" value="C:extracellular region"/>
    <property type="evidence" value="ECO:0007669"/>
    <property type="project" value="UniProtKB-SubCell"/>
</dbReference>
<evidence type="ECO:0000256" key="4">
    <source>
        <dbReference type="ARBA" id="ARBA00022529"/>
    </source>
</evidence>
<evidence type="ECO:0000256" key="7">
    <source>
        <dbReference type="ARBA" id="ARBA00023022"/>
    </source>
</evidence>